<evidence type="ECO:0000313" key="1">
    <source>
        <dbReference type="EMBL" id="KAI7758014.1"/>
    </source>
</evidence>
<dbReference type="EMBL" id="JAMZMK010000035">
    <property type="protein sequence ID" value="KAI7758014.1"/>
    <property type="molecule type" value="Genomic_DNA"/>
</dbReference>
<keyword evidence="2" id="KW-1185">Reference proteome</keyword>
<proteinExistence type="predicted"/>
<accession>A0AAD5DEG3</accession>
<protein>
    <submittedName>
        <fullName evidence="1">Uncharacterized protein</fullName>
    </submittedName>
</protein>
<evidence type="ECO:0000313" key="2">
    <source>
        <dbReference type="Proteomes" id="UP001206925"/>
    </source>
</evidence>
<dbReference type="AlphaFoldDB" id="A0AAD5DEG3"/>
<name>A0AAD5DEG3_AMBAR</name>
<reference evidence="1" key="1">
    <citation type="submission" date="2022-06" db="EMBL/GenBank/DDBJ databases">
        <title>Uncovering the hologenomic basis of an extraordinary plant invasion.</title>
        <authorList>
            <person name="Bieker V.C."/>
            <person name="Martin M.D."/>
            <person name="Gilbert T."/>
            <person name="Hodgins K."/>
            <person name="Battlay P."/>
            <person name="Petersen B."/>
            <person name="Wilson J."/>
        </authorList>
    </citation>
    <scope>NUCLEOTIDE SEQUENCE</scope>
    <source>
        <strain evidence="1">AA19_3_7</strain>
        <tissue evidence="1">Leaf</tissue>
    </source>
</reference>
<comment type="caution">
    <text evidence="1">The sequence shown here is derived from an EMBL/GenBank/DDBJ whole genome shotgun (WGS) entry which is preliminary data.</text>
</comment>
<dbReference type="Proteomes" id="UP001206925">
    <property type="component" value="Unassembled WGS sequence"/>
</dbReference>
<sequence length="125" mass="13351">MVEIGDDDDGGDFGRWRFRKGMVVAVYGGYDYGLEVVRPQAVIIKVINLKDAEEQMARNGGAKKTRSRGWDTVPAALCSSSSSIAARGRASGVDDFGWPVAVAKFSVVTAVTPSTLGFFSRTLAS</sequence>
<gene>
    <name evidence="1" type="ORF">M8C21_005426</name>
</gene>
<organism evidence="1 2">
    <name type="scientific">Ambrosia artemisiifolia</name>
    <name type="common">Common ragweed</name>
    <dbReference type="NCBI Taxonomy" id="4212"/>
    <lineage>
        <taxon>Eukaryota</taxon>
        <taxon>Viridiplantae</taxon>
        <taxon>Streptophyta</taxon>
        <taxon>Embryophyta</taxon>
        <taxon>Tracheophyta</taxon>
        <taxon>Spermatophyta</taxon>
        <taxon>Magnoliopsida</taxon>
        <taxon>eudicotyledons</taxon>
        <taxon>Gunneridae</taxon>
        <taxon>Pentapetalae</taxon>
        <taxon>asterids</taxon>
        <taxon>campanulids</taxon>
        <taxon>Asterales</taxon>
        <taxon>Asteraceae</taxon>
        <taxon>Asteroideae</taxon>
        <taxon>Heliantheae alliance</taxon>
        <taxon>Heliantheae</taxon>
        <taxon>Ambrosia</taxon>
    </lineage>
</organism>